<dbReference type="Proteomes" id="UP000799750">
    <property type="component" value="Unassembled WGS sequence"/>
</dbReference>
<evidence type="ECO:0000313" key="1">
    <source>
        <dbReference type="EMBL" id="KAF2498670.1"/>
    </source>
</evidence>
<keyword evidence="2" id="KW-1185">Reference proteome</keyword>
<reference evidence="1" key="1">
    <citation type="journal article" date="2020" name="Stud. Mycol.">
        <title>101 Dothideomycetes genomes: a test case for predicting lifestyles and emergence of pathogens.</title>
        <authorList>
            <person name="Haridas S."/>
            <person name="Albert R."/>
            <person name="Binder M."/>
            <person name="Bloem J."/>
            <person name="Labutti K."/>
            <person name="Salamov A."/>
            <person name="Andreopoulos B."/>
            <person name="Baker S."/>
            <person name="Barry K."/>
            <person name="Bills G."/>
            <person name="Bluhm B."/>
            <person name="Cannon C."/>
            <person name="Castanera R."/>
            <person name="Culley D."/>
            <person name="Daum C."/>
            <person name="Ezra D."/>
            <person name="Gonzalez J."/>
            <person name="Henrissat B."/>
            <person name="Kuo A."/>
            <person name="Liang C."/>
            <person name="Lipzen A."/>
            <person name="Lutzoni F."/>
            <person name="Magnuson J."/>
            <person name="Mondo S."/>
            <person name="Nolan M."/>
            <person name="Ohm R."/>
            <person name="Pangilinan J."/>
            <person name="Park H.-J."/>
            <person name="Ramirez L."/>
            <person name="Alfaro M."/>
            <person name="Sun H."/>
            <person name="Tritt A."/>
            <person name="Yoshinaga Y."/>
            <person name="Zwiers L.-H."/>
            <person name="Turgeon B."/>
            <person name="Goodwin S."/>
            <person name="Spatafora J."/>
            <person name="Crous P."/>
            <person name="Grigoriev I."/>
        </authorList>
    </citation>
    <scope>NUCLEOTIDE SEQUENCE</scope>
    <source>
        <strain evidence="1">CBS 269.34</strain>
    </source>
</reference>
<organism evidence="1 2">
    <name type="scientific">Lophium mytilinum</name>
    <dbReference type="NCBI Taxonomy" id="390894"/>
    <lineage>
        <taxon>Eukaryota</taxon>
        <taxon>Fungi</taxon>
        <taxon>Dikarya</taxon>
        <taxon>Ascomycota</taxon>
        <taxon>Pezizomycotina</taxon>
        <taxon>Dothideomycetes</taxon>
        <taxon>Pleosporomycetidae</taxon>
        <taxon>Mytilinidiales</taxon>
        <taxon>Mytilinidiaceae</taxon>
        <taxon>Lophium</taxon>
    </lineage>
</organism>
<dbReference type="EMBL" id="MU004185">
    <property type="protein sequence ID" value="KAF2498670.1"/>
    <property type="molecule type" value="Genomic_DNA"/>
</dbReference>
<protein>
    <submittedName>
        <fullName evidence="1">Uncharacterized protein</fullName>
    </submittedName>
</protein>
<accession>A0A6A6R415</accession>
<gene>
    <name evidence="1" type="ORF">BU16DRAFT_302048</name>
</gene>
<sequence>MAARPSVAVVISDDTSSCSGDATGAVCSTPTRTAFARSFAVSWSPPSLRMGVTGAGDLPIRVLGALAEIVTRRAPPSPAKIRPGVLALSSRCGSAEKSNLLHNQPWRPRHWSLVMLRRTRQPCLAAKRSEPVPPKSPPPWLRRCVGCLI</sequence>
<name>A0A6A6R415_9PEZI</name>
<proteinExistence type="predicted"/>
<dbReference type="AlphaFoldDB" id="A0A6A6R415"/>
<evidence type="ECO:0000313" key="2">
    <source>
        <dbReference type="Proteomes" id="UP000799750"/>
    </source>
</evidence>